<reference evidence="5" key="1">
    <citation type="journal article" date="2019" name="Int. J. Syst. Evol. Microbiol.">
        <title>The Global Catalogue of Microorganisms (GCM) 10K type strain sequencing project: providing services to taxonomists for standard genome sequencing and annotation.</title>
        <authorList>
            <consortium name="The Broad Institute Genomics Platform"/>
            <consortium name="The Broad Institute Genome Sequencing Center for Infectious Disease"/>
            <person name="Wu L."/>
            <person name="Ma J."/>
        </authorList>
    </citation>
    <scope>NUCLEOTIDE SEQUENCE [LARGE SCALE GENOMIC DNA]</scope>
    <source>
        <strain evidence="5">KCTC 52677</strain>
    </source>
</reference>
<evidence type="ECO:0000313" key="5">
    <source>
        <dbReference type="Proteomes" id="UP001595377"/>
    </source>
</evidence>
<dbReference type="Gene3D" id="3.50.50.60">
    <property type="entry name" value="FAD/NAD(P)-binding domain"/>
    <property type="match status" value="1"/>
</dbReference>
<dbReference type="PANTHER" id="PTHR13847:SF281">
    <property type="entry name" value="FAD DEPENDENT OXIDOREDUCTASE DOMAIN-CONTAINING PROTEIN"/>
    <property type="match status" value="1"/>
</dbReference>
<evidence type="ECO:0000256" key="1">
    <source>
        <dbReference type="ARBA" id="ARBA00023002"/>
    </source>
</evidence>
<feature type="region of interest" description="Disordered" evidence="2">
    <location>
        <begin position="1"/>
        <end position="28"/>
    </location>
</feature>
<protein>
    <submittedName>
        <fullName evidence="4">NAD(P)/FAD-dependent oxidoreductase</fullName>
        <ecNumber evidence="4">1.-.-.-</ecNumber>
    </submittedName>
</protein>
<name>A0ABV7DEU1_9HYPH</name>
<keyword evidence="5" id="KW-1185">Reference proteome</keyword>
<feature type="domain" description="FAD dependent oxidoreductase" evidence="3">
    <location>
        <begin position="34"/>
        <end position="384"/>
    </location>
</feature>
<evidence type="ECO:0000256" key="2">
    <source>
        <dbReference type="SAM" id="MobiDB-lite"/>
    </source>
</evidence>
<accession>A0ABV7DEU1</accession>
<dbReference type="SUPFAM" id="SSF51905">
    <property type="entry name" value="FAD/NAD(P)-binding domain"/>
    <property type="match status" value="1"/>
</dbReference>
<evidence type="ECO:0000313" key="4">
    <source>
        <dbReference type="EMBL" id="MFC3073467.1"/>
    </source>
</evidence>
<dbReference type="Pfam" id="PF01266">
    <property type="entry name" value="DAO"/>
    <property type="match status" value="1"/>
</dbReference>
<dbReference type="PANTHER" id="PTHR13847">
    <property type="entry name" value="SARCOSINE DEHYDROGENASE-RELATED"/>
    <property type="match status" value="1"/>
</dbReference>
<evidence type="ECO:0000259" key="3">
    <source>
        <dbReference type="Pfam" id="PF01266"/>
    </source>
</evidence>
<keyword evidence="1 4" id="KW-0560">Oxidoreductase</keyword>
<dbReference type="EMBL" id="JBHRSP010000016">
    <property type="protein sequence ID" value="MFC3073467.1"/>
    <property type="molecule type" value="Genomic_DNA"/>
</dbReference>
<dbReference type="EC" id="1.-.-.-" evidence="4"/>
<organism evidence="4 5">
    <name type="scientific">Shinella pollutisoli</name>
    <dbReference type="NCBI Taxonomy" id="2250594"/>
    <lineage>
        <taxon>Bacteria</taxon>
        <taxon>Pseudomonadati</taxon>
        <taxon>Pseudomonadota</taxon>
        <taxon>Alphaproteobacteria</taxon>
        <taxon>Hyphomicrobiales</taxon>
        <taxon>Rhizobiaceae</taxon>
        <taxon>Shinella</taxon>
    </lineage>
</organism>
<dbReference type="InterPro" id="IPR036188">
    <property type="entry name" value="FAD/NAD-bd_sf"/>
</dbReference>
<feature type="compositionally biased region" description="Polar residues" evidence="2">
    <location>
        <begin position="1"/>
        <end position="12"/>
    </location>
</feature>
<proteinExistence type="predicted"/>
<sequence length="431" mass="47896">MQNAPSYKSPSGWNALLPQRRNREDETTTRRFRTAVIGAGYTGLAAARRLAELAPGEEVLLLESSTIGEGASGRNSGFLLVNPGEPSANAAGFAKEWATRQMGLVEAGLDWLRALVSEHSIDCDWDENTPAITAAATPAVEKSVRQTRETYRAWDLDPEEYSRPELSRMLGTEYYRYAIRSLTRALVQPAALHRGLADTLPAAVRLRENTTVRSLGDSAPFLIQTNRGEFVADRVFVTNNLHARSLGIARNRMIGIYTYGALTPQLDDDQLALLGAEDAWGVLPGHRMGTTMRKTKRRLLIRSGDSYEKELGTADARRMLTQLYRRRFPRMRSHEFEHVWGGLTAITHNDNYFFGQVKPGMYASVGCGGAGVLRGTIQGKLLAEHASGLRSSLLRDRLELGTPTWLPPEPFRRIGATLQIAFEQWQAGRER</sequence>
<comment type="caution">
    <text evidence="4">The sequence shown here is derived from an EMBL/GenBank/DDBJ whole genome shotgun (WGS) entry which is preliminary data.</text>
</comment>
<dbReference type="GO" id="GO:0016491">
    <property type="term" value="F:oxidoreductase activity"/>
    <property type="evidence" value="ECO:0007669"/>
    <property type="project" value="UniProtKB-KW"/>
</dbReference>
<dbReference type="Proteomes" id="UP001595377">
    <property type="component" value="Unassembled WGS sequence"/>
</dbReference>
<dbReference type="Gene3D" id="3.30.9.10">
    <property type="entry name" value="D-Amino Acid Oxidase, subunit A, domain 2"/>
    <property type="match status" value="1"/>
</dbReference>
<dbReference type="RefSeq" id="WP_257318216.1">
    <property type="nucleotide sequence ID" value="NZ_JANFDG010000044.1"/>
</dbReference>
<gene>
    <name evidence="4" type="ORF">ACFOHH_10160</name>
</gene>
<dbReference type="InterPro" id="IPR006076">
    <property type="entry name" value="FAD-dep_OxRdtase"/>
</dbReference>